<evidence type="ECO:0000256" key="3">
    <source>
        <dbReference type="ARBA" id="ARBA00022692"/>
    </source>
</evidence>
<keyword evidence="3 6" id="KW-0812">Transmembrane</keyword>
<dbReference type="InterPro" id="IPR043428">
    <property type="entry name" value="LivM-like"/>
</dbReference>
<proteinExistence type="predicted"/>
<evidence type="ECO:0000313" key="8">
    <source>
        <dbReference type="Proteomes" id="UP000278222"/>
    </source>
</evidence>
<comment type="caution">
    <text evidence="7">The sequence shown here is derived from an EMBL/GenBank/DDBJ whole genome shotgun (WGS) entry which is preliminary data.</text>
</comment>
<feature type="transmembrane region" description="Helical" evidence="6">
    <location>
        <begin position="294"/>
        <end position="313"/>
    </location>
</feature>
<evidence type="ECO:0000256" key="2">
    <source>
        <dbReference type="ARBA" id="ARBA00022475"/>
    </source>
</evidence>
<dbReference type="RefSeq" id="WP_197735785.1">
    <property type="nucleotide sequence ID" value="NZ_AP019700.1"/>
</dbReference>
<feature type="transmembrane region" description="Helical" evidence="6">
    <location>
        <begin position="17"/>
        <end position="36"/>
    </location>
</feature>
<dbReference type="PANTHER" id="PTHR30482">
    <property type="entry name" value="HIGH-AFFINITY BRANCHED-CHAIN AMINO ACID TRANSPORT SYSTEM PERMEASE"/>
    <property type="match status" value="1"/>
</dbReference>
<organism evidence="7 8">
    <name type="scientific">Stella humosa</name>
    <dbReference type="NCBI Taxonomy" id="94"/>
    <lineage>
        <taxon>Bacteria</taxon>
        <taxon>Pseudomonadati</taxon>
        <taxon>Pseudomonadota</taxon>
        <taxon>Alphaproteobacteria</taxon>
        <taxon>Rhodospirillales</taxon>
        <taxon>Stellaceae</taxon>
        <taxon>Stella</taxon>
    </lineage>
</organism>
<name>A0A3N1MH55_9PROT</name>
<feature type="transmembrane region" description="Helical" evidence="6">
    <location>
        <begin position="41"/>
        <end position="62"/>
    </location>
</feature>
<accession>A0A3N1MH55</accession>
<evidence type="ECO:0000256" key="5">
    <source>
        <dbReference type="ARBA" id="ARBA00023136"/>
    </source>
</evidence>
<sequence>MTGAPAPAPLLANQVRTFTPTMLLTWAVLATLPLWIERVGLYQYLAVEVLIWATYALAFNLVLGHAGLPSFGHGAFFGIGAYAFGLAQFNIAASLWVCLAAALLAAGLAGALVGLFISHRRGIYFALMTIAFGQVFWFIAIKAHSITGGEDGLLRIVRLPVELGVAALALEDNVALYYGVLAVFVLVSLGLWRLVHSPFGRVVKAIKQNEERARFVGYDVWKAKFTIIVLSAALSGLAGGLFAMAQRSAFPDVMSLHYSGYVVMMTLIGGGLVSFWGPVVGAIVFLLARDLIGAITTSWMLWFGMLFVALVMFRPDGLAGLFGALRRPATAPPRPALQPGED</sequence>
<dbReference type="GO" id="GO:0015658">
    <property type="term" value="F:branched-chain amino acid transmembrane transporter activity"/>
    <property type="evidence" value="ECO:0007669"/>
    <property type="project" value="InterPro"/>
</dbReference>
<gene>
    <name evidence="7" type="ORF">EDC65_2295</name>
</gene>
<dbReference type="CDD" id="cd06581">
    <property type="entry name" value="TM_PBP1_LivM_like"/>
    <property type="match status" value="1"/>
</dbReference>
<dbReference type="Pfam" id="PF02653">
    <property type="entry name" value="BPD_transp_2"/>
    <property type="match status" value="1"/>
</dbReference>
<evidence type="ECO:0000313" key="7">
    <source>
        <dbReference type="EMBL" id="ROQ00496.1"/>
    </source>
</evidence>
<keyword evidence="5 6" id="KW-0472">Membrane</keyword>
<dbReference type="GO" id="GO:0005886">
    <property type="term" value="C:plasma membrane"/>
    <property type="evidence" value="ECO:0007669"/>
    <property type="project" value="UniProtKB-SubCell"/>
</dbReference>
<feature type="transmembrane region" description="Helical" evidence="6">
    <location>
        <begin position="94"/>
        <end position="117"/>
    </location>
</feature>
<evidence type="ECO:0000256" key="1">
    <source>
        <dbReference type="ARBA" id="ARBA00004651"/>
    </source>
</evidence>
<feature type="transmembrane region" description="Helical" evidence="6">
    <location>
        <begin position="123"/>
        <end position="141"/>
    </location>
</feature>
<dbReference type="AlphaFoldDB" id="A0A3N1MH55"/>
<keyword evidence="4 6" id="KW-1133">Transmembrane helix</keyword>
<feature type="transmembrane region" description="Helical" evidence="6">
    <location>
        <begin position="176"/>
        <end position="195"/>
    </location>
</feature>
<feature type="transmembrane region" description="Helical" evidence="6">
    <location>
        <begin position="225"/>
        <end position="246"/>
    </location>
</feature>
<dbReference type="PANTHER" id="PTHR30482:SF17">
    <property type="entry name" value="ABC TRANSPORTER ATP-BINDING PROTEIN"/>
    <property type="match status" value="1"/>
</dbReference>
<dbReference type="Proteomes" id="UP000278222">
    <property type="component" value="Unassembled WGS sequence"/>
</dbReference>
<keyword evidence="8" id="KW-1185">Reference proteome</keyword>
<keyword evidence="2" id="KW-1003">Cell membrane</keyword>
<reference evidence="7 8" key="1">
    <citation type="submission" date="2018-11" db="EMBL/GenBank/DDBJ databases">
        <title>Genomic Encyclopedia of Type Strains, Phase IV (KMG-IV): sequencing the most valuable type-strain genomes for metagenomic binning, comparative biology and taxonomic classification.</title>
        <authorList>
            <person name="Goeker M."/>
        </authorList>
    </citation>
    <scope>NUCLEOTIDE SEQUENCE [LARGE SCALE GENOMIC DNA]</scope>
    <source>
        <strain evidence="7 8">DSM 5900</strain>
    </source>
</reference>
<protein>
    <submittedName>
        <fullName evidence="7">Amino acid/amide ABC transporter membrane protein 2 (HAAT family)</fullName>
    </submittedName>
</protein>
<feature type="transmembrane region" description="Helical" evidence="6">
    <location>
        <begin position="258"/>
        <end position="287"/>
    </location>
</feature>
<dbReference type="InterPro" id="IPR001851">
    <property type="entry name" value="ABC_transp_permease"/>
</dbReference>
<evidence type="ECO:0000256" key="4">
    <source>
        <dbReference type="ARBA" id="ARBA00022989"/>
    </source>
</evidence>
<dbReference type="EMBL" id="RJKX01000013">
    <property type="protein sequence ID" value="ROQ00496.1"/>
    <property type="molecule type" value="Genomic_DNA"/>
</dbReference>
<comment type="subcellular location">
    <subcellularLocation>
        <location evidence="1">Cell membrane</location>
        <topology evidence="1">Multi-pass membrane protein</topology>
    </subcellularLocation>
</comment>
<evidence type="ECO:0000256" key="6">
    <source>
        <dbReference type="SAM" id="Phobius"/>
    </source>
</evidence>